<reference evidence="4 5" key="1">
    <citation type="submission" date="2020-08" db="EMBL/GenBank/DDBJ databases">
        <title>Genomic Encyclopedia of Type Strains, Phase IV (KMG-IV): sequencing the most valuable type-strain genomes for metagenomic binning, comparative biology and taxonomic classification.</title>
        <authorList>
            <person name="Goeker M."/>
        </authorList>
    </citation>
    <scope>NUCLEOTIDE SEQUENCE [LARGE SCALE GENOMIC DNA]</scope>
    <source>
        <strain evidence="4 5">DSM 17507</strain>
    </source>
</reference>
<dbReference type="Gene3D" id="3.40.50.720">
    <property type="entry name" value="NAD(P)-binding Rossmann-like Domain"/>
    <property type="match status" value="1"/>
</dbReference>
<dbReference type="RefSeq" id="WP_158637702.1">
    <property type="nucleotide sequence ID" value="NZ_JACHOA010000004.1"/>
</dbReference>
<dbReference type="PRINTS" id="PR00080">
    <property type="entry name" value="SDRFAMILY"/>
</dbReference>
<evidence type="ECO:0000313" key="4">
    <source>
        <dbReference type="EMBL" id="MBB4614308.1"/>
    </source>
</evidence>
<accession>A0A7W7AC50</accession>
<comment type="similarity">
    <text evidence="1 3">Belongs to the short-chain dehydrogenases/reductases (SDR) family.</text>
</comment>
<dbReference type="PRINTS" id="PR00081">
    <property type="entry name" value="GDHRDH"/>
</dbReference>
<dbReference type="OrthoDB" id="7191281at2"/>
<dbReference type="InterPro" id="IPR036291">
    <property type="entry name" value="NAD(P)-bd_dom_sf"/>
</dbReference>
<dbReference type="Pfam" id="PF00106">
    <property type="entry name" value="adh_short"/>
    <property type="match status" value="1"/>
</dbReference>
<sequence length="257" mass="27237">MKLIEGQVAVVTGAASGIGLGMATLFASRGLKLALADIDEDRLNAVSDELAQGGAEVLARATNVADAADMQHFRDAVLERFGRVDILCNNAGIVSPFRPLWENPLPDWERVIGVNLWGIIHGIRLFVPGMVAAGRGHVVNTASMAGLIVVPWNGLYNAAKTATVSLSETLRADLEAAGSAIGVTVLCPGLVKTAINSDPTIAALIPPDAVFLEPADVARQVVSAIERDQLYLATHHGSDELVRTRQEQVLSQVRRVP</sequence>
<keyword evidence="5" id="KW-1185">Reference proteome</keyword>
<dbReference type="SUPFAM" id="SSF51735">
    <property type="entry name" value="NAD(P)-binding Rossmann-fold domains"/>
    <property type="match status" value="1"/>
</dbReference>
<dbReference type="PANTHER" id="PTHR43391">
    <property type="entry name" value="RETINOL DEHYDROGENASE-RELATED"/>
    <property type="match status" value="1"/>
</dbReference>
<evidence type="ECO:0000256" key="1">
    <source>
        <dbReference type="ARBA" id="ARBA00006484"/>
    </source>
</evidence>
<dbReference type="PANTHER" id="PTHR43391:SF82">
    <property type="entry name" value="OXIDOREDUCTASE SADH-RELATED"/>
    <property type="match status" value="1"/>
</dbReference>
<dbReference type="Proteomes" id="UP000538566">
    <property type="component" value="Unassembled WGS sequence"/>
</dbReference>
<protein>
    <submittedName>
        <fullName evidence="4">NADP-dependent 3-hydroxy acid dehydrogenase YdfG</fullName>
    </submittedName>
</protein>
<comment type="caution">
    <text evidence="4">The sequence shown here is derived from an EMBL/GenBank/DDBJ whole genome shotgun (WGS) entry which is preliminary data.</text>
</comment>
<gene>
    <name evidence="4" type="ORF">GGR37_002594</name>
</gene>
<evidence type="ECO:0000256" key="3">
    <source>
        <dbReference type="RuleBase" id="RU000363"/>
    </source>
</evidence>
<dbReference type="GO" id="GO:0016491">
    <property type="term" value="F:oxidoreductase activity"/>
    <property type="evidence" value="ECO:0007669"/>
    <property type="project" value="UniProtKB-KW"/>
</dbReference>
<organism evidence="4 5">
    <name type="scientific">Novosphingobium taihuense</name>
    <dbReference type="NCBI Taxonomy" id="260085"/>
    <lineage>
        <taxon>Bacteria</taxon>
        <taxon>Pseudomonadati</taxon>
        <taxon>Pseudomonadota</taxon>
        <taxon>Alphaproteobacteria</taxon>
        <taxon>Sphingomonadales</taxon>
        <taxon>Sphingomonadaceae</taxon>
        <taxon>Novosphingobium</taxon>
    </lineage>
</organism>
<dbReference type="EMBL" id="JACHOA010000004">
    <property type="protein sequence ID" value="MBB4614308.1"/>
    <property type="molecule type" value="Genomic_DNA"/>
</dbReference>
<evidence type="ECO:0000313" key="5">
    <source>
        <dbReference type="Proteomes" id="UP000538566"/>
    </source>
</evidence>
<dbReference type="InterPro" id="IPR002347">
    <property type="entry name" value="SDR_fam"/>
</dbReference>
<dbReference type="CDD" id="cd05233">
    <property type="entry name" value="SDR_c"/>
    <property type="match status" value="1"/>
</dbReference>
<dbReference type="InterPro" id="IPR020904">
    <property type="entry name" value="Sc_DH/Rdtase_CS"/>
</dbReference>
<dbReference type="AlphaFoldDB" id="A0A7W7AC50"/>
<proteinExistence type="inferred from homology"/>
<keyword evidence="2" id="KW-0560">Oxidoreductase</keyword>
<name>A0A7W7AC50_9SPHN</name>
<evidence type="ECO:0000256" key="2">
    <source>
        <dbReference type="ARBA" id="ARBA00023002"/>
    </source>
</evidence>
<dbReference type="PROSITE" id="PS00061">
    <property type="entry name" value="ADH_SHORT"/>
    <property type="match status" value="1"/>
</dbReference>